<name>A0A5B7J3D2_PORTR</name>
<dbReference type="AlphaFoldDB" id="A0A5B7J3D2"/>
<dbReference type="EMBL" id="VSRR010077966">
    <property type="protein sequence ID" value="MPC88486.1"/>
    <property type="molecule type" value="Genomic_DNA"/>
</dbReference>
<evidence type="ECO:0000313" key="2">
    <source>
        <dbReference type="Proteomes" id="UP000324222"/>
    </source>
</evidence>
<comment type="caution">
    <text evidence="1">The sequence shown here is derived from an EMBL/GenBank/DDBJ whole genome shotgun (WGS) entry which is preliminary data.</text>
</comment>
<gene>
    <name evidence="1" type="ORF">E2C01_083391</name>
</gene>
<sequence length="167" mass="17878">MNLECNWTTDSDSTNLSIICREDEKDQLKNSASLCTDLWSRNLIPAEGEAGTRAVWLAGNEQGAFQARSGQEHVQAGFGQEAFRAGCGQGPFRVGSVQVTFQARSGQGHVQAMGGQGPFRVGSGQVTLQAGCGQGPFLAECELVLRRSLAQRNRGRPRRRRGVAGAA</sequence>
<accession>A0A5B7J3D2</accession>
<protein>
    <submittedName>
        <fullName evidence="1">Uncharacterized protein</fullName>
    </submittedName>
</protein>
<evidence type="ECO:0000313" key="1">
    <source>
        <dbReference type="EMBL" id="MPC88486.1"/>
    </source>
</evidence>
<dbReference type="Proteomes" id="UP000324222">
    <property type="component" value="Unassembled WGS sequence"/>
</dbReference>
<reference evidence="1 2" key="1">
    <citation type="submission" date="2019-05" db="EMBL/GenBank/DDBJ databases">
        <title>Another draft genome of Portunus trituberculatus and its Hox gene families provides insights of decapod evolution.</title>
        <authorList>
            <person name="Jeong J.-H."/>
            <person name="Song I."/>
            <person name="Kim S."/>
            <person name="Choi T."/>
            <person name="Kim D."/>
            <person name="Ryu S."/>
            <person name="Kim W."/>
        </authorList>
    </citation>
    <scope>NUCLEOTIDE SEQUENCE [LARGE SCALE GENOMIC DNA]</scope>
    <source>
        <tissue evidence="1">Muscle</tissue>
    </source>
</reference>
<keyword evidence="2" id="KW-1185">Reference proteome</keyword>
<proteinExistence type="predicted"/>
<organism evidence="1 2">
    <name type="scientific">Portunus trituberculatus</name>
    <name type="common">Swimming crab</name>
    <name type="synonym">Neptunus trituberculatus</name>
    <dbReference type="NCBI Taxonomy" id="210409"/>
    <lineage>
        <taxon>Eukaryota</taxon>
        <taxon>Metazoa</taxon>
        <taxon>Ecdysozoa</taxon>
        <taxon>Arthropoda</taxon>
        <taxon>Crustacea</taxon>
        <taxon>Multicrustacea</taxon>
        <taxon>Malacostraca</taxon>
        <taxon>Eumalacostraca</taxon>
        <taxon>Eucarida</taxon>
        <taxon>Decapoda</taxon>
        <taxon>Pleocyemata</taxon>
        <taxon>Brachyura</taxon>
        <taxon>Eubrachyura</taxon>
        <taxon>Portunoidea</taxon>
        <taxon>Portunidae</taxon>
        <taxon>Portuninae</taxon>
        <taxon>Portunus</taxon>
    </lineage>
</organism>